<keyword evidence="7" id="KW-1015">Disulfide bond</keyword>
<dbReference type="PANTHER" id="PTHR12411">
    <property type="entry name" value="CYSTEINE PROTEASE FAMILY C1-RELATED"/>
    <property type="match status" value="1"/>
</dbReference>
<dbReference type="InterPro" id="IPR013128">
    <property type="entry name" value="Peptidase_C1A"/>
</dbReference>
<dbReference type="InterPro" id="IPR025661">
    <property type="entry name" value="Pept_asp_AS"/>
</dbReference>
<evidence type="ECO:0000256" key="3">
    <source>
        <dbReference type="ARBA" id="ARBA00022729"/>
    </source>
</evidence>
<evidence type="ECO:0000256" key="6">
    <source>
        <dbReference type="ARBA" id="ARBA00023145"/>
    </source>
</evidence>
<proteinExistence type="inferred from homology"/>
<evidence type="ECO:0000259" key="9">
    <source>
        <dbReference type="SMART" id="SM00645"/>
    </source>
</evidence>
<dbReference type="GO" id="GO:0006508">
    <property type="term" value="P:proteolysis"/>
    <property type="evidence" value="ECO:0007669"/>
    <property type="project" value="UniProtKB-KW"/>
</dbReference>
<reference evidence="11" key="3">
    <citation type="submission" date="2022-06" db="UniProtKB">
        <authorList>
            <consortium name="EnsemblMetazoa"/>
        </authorList>
    </citation>
    <scope>IDENTIFICATION</scope>
</reference>
<organism evidence="10">
    <name type="scientific">Sarcoptes scabiei</name>
    <name type="common">Itch mite</name>
    <name type="synonym">Acarus scabiei</name>
    <dbReference type="NCBI Taxonomy" id="52283"/>
    <lineage>
        <taxon>Eukaryota</taxon>
        <taxon>Metazoa</taxon>
        <taxon>Ecdysozoa</taxon>
        <taxon>Arthropoda</taxon>
        <taxon>Chelicerata</taxon>
        <taxon>Arachnida</taxon>
        <taxon>Acari</taxon>
        <taxon>Acariformes</taxon>
        <taxon>Sarcoptiformes</taxon>
        <taxon>Astigmata</taxon>
        <taxon>Psoroptidia</taxon>
        <taxon>Sarcoptoidea</taxon>
        <taxon>Sarcoptidae</taxon>
        <taxon>Sarcoptinae</taxon>
        <taxon>Sarcoptes</taxon>
    </lineage>
</organism>
<dbReference type="PROSITE" id="PS00139">
    <property type="entry name" value="THIOL_PROTEASE_CYS"/>
    <property type="match status" value="1"/>
</dbReference>
<dbReference type="EnsemblMetazoa" id="SSS_1566s_mrna">
    <property type="protein sequence ID" value="KAF7493782.1"/>
    <property type="gene ID" value="SSS_1566"/>
</dbReference>
<dbReference type="Pfam" id="PF08127">
    <property type="entry name" value="Propeptide_C1"/>
    <property type="match status" value="1"/>
</dbReference>
<name>A0A834VDQ0_SARSC</name>
<dbReference type="Proteomes" id="UP000070412">
    <property type="component" value="Unassembled WGS sequence"/>
</dbReference>
<dbReference type="SUPFAM" id="SSF54001">
    <property type="entry name" value="Cysteine proteinases"/>
    <property type="match status" value="1"/>
</dbReference>
<dbReference type="PRINTS" id="PR00705">
    <property type="entry name" value="PAPAIN"/>
</dbReference>
<comment type="similarity">
    <text evidence="1">Belongs to the peptidase C1 family.</text>
</comment>
<evidence type="ECO:0000313" key="10">
    <source>
        <dbReference type="EMBL" id="KAF7493782.1"/>
    </source>
</evidence>
<dbReference type="FunFam" id="3.90.70.10:FF:000031">
    <property type="entry name" value="Cathepsin B"/>
    <property type="match status" value="1"/>
</dbReference>
<evidence type="ECO:0000256" key="4">
    <source>
        <dbReference type="ARBA" id="ARBA00022801"/>
    </source>
</evidence>
<dbReference type="InterPro" id="IPR038765">
    <property type="entry name" value="Papain-like_cys_pep_sf"/>
</dbReference>
<evidence type="ECO:0000313" key="11">
    <source>
        <dbReference type="EnsemblMetazoa" id="KAF7493782.1"/>
    </source>
</evidence>
<dbReference type="GO" id="GO:0004197">
    <property type="term" value="F:cysteine-type endopeptidase activity"/>
    <property type="evidence" value="ECO:0007669"/>
    <property type="project" value="InterPro"/>
</dbReference>
<dbReference type="InterPro" id="IPR025660">
    <property type="entry name" value="Pept_his_AS"/>
</dbReference>
<feature type="chain" id="PRO_5038259535" evidence="8">
    <location>
        <begin position="20"/>
        <end position="355"/>
    </location>
</feature>
<evidence type="ECO:0000256" key="7">
    <source>
        <dbReference type="ARBA" id="ARBA00023157"/>
    </source>
</evidence>
<dbReference type="PROSITE" id="PS00640">
    <property type="entry name" value="THIOL_PROTEASE_ASN"/>
    <property type="match status" value="1"/>
</dbReference>
<reference evidence="12" key="1">
    <citation type="journal article" date="2020" name="PLoS Negl. Trop. Dis.">
        <title>High-quality nuclear genome for Sarcoptes scabiei-A critical resource for a neglected parasite.</title>
        <authorList>
            <person name="Korhonen P.K."/>
            <person name="Gasser R.B."/>
            <person name="Ma G."/>
            <person name="Wang T."/>
            <person name="Stroehlein A.J."/>
            <person name="Young N.D."/>
            <person name="Ang C.S."/>
            <person name="Fernando D.D."/>
            <person name="Lu H.C."/>
            <person name="Taylor S."/>
            <person name="Reynolds S.L."/>
            <person name="Mofiz E."/>
            <person name="Najaraj S.H."/>
            <person name="Gowda H."/>
            <person name="Madugundu A."/>
            <person name="Renuse S."/>
            <person name="Holt D."/>
            <person name="Pandey A."/>
            <person name="Papenfuss A.T."/>
            <person name="Fischer K."/>
        </authorList>
    </citation>
    <scope>NUCLEOTIDE SEQUENCE [LARGE SCALE GENOMIC DNA]</scope>
</reference>
<dbReference type="InterPro" id="IPR012599">
    <property type="entry name" value="Propeptide_C1A"/>
</dbReference>
<protein>
    <submittedName>
        <fullName evidence="10">Cathepsin B</fullName>
    </submittedName>
</protein>
<dbReference type="Pfam" id="PF00112">
    <property type="entry name" value="Peptidase_C1"/>
    <property type="match status" value="1"/>
</dbReference>
<evidence type="ECO:0000256" key="8">
    <source>
        <dbReference type="SAM" id="SignalP"/>
    </source>
</evidence>
<reference evidence="10" key="2">
    <citation type="submission" date="2020-01" db="EMBL/GenBank/DDBJ databases">
        <authorList>
            <person name="Korhonen P.K.K."/>
            <person name="Guangxu M.G."/>
            <person name="Wang T.W."/>
            <person name="Stroehlein A.J.S."/>
            <person name="Young N.D."/>
            <person name="Ang C.-S.A."/>
            <person name="Fernando D.W.F."/>
            <person name="Lu H.L."/>
            <person name="Taylor S.T."/>
            <person name="Ehtesham M.E.M."/>
            <person name="Najaraj S.H.N."/>
            <person name="Harsha G.H.G."/>
            <person name="Madugundu A.M."/>
            <person name="Renuse S.R."/>
            <person name="Holt D.H."/>
            <person name="Pandey A.P."/>
            <person name="Papenfuss A.P."/>
            <person name="Gasser R.B.G."/>
            <person name="Fischer K.F."/>
        </authorList>
    </citation>
    <scope>NUCLEOTIDE SEQUENCE</scope>
    <source>
        <strain evidence="10">SSS_KF_BRIS2020</strain>
    </source>
</reference>
<keyword evidence="2" id="KW-0645">Protease</keyword>
<dbReference type="OrthoDB" id="640249at2759"/>
<dbReference type="Gene3D" id="3.90.70.10">
    <property type="entry name" value="Cysteine proteinases"/>
    <property type="match status" value="1"/>
</dbReference>
<dbReference type="InterPro" id="IPR000169">
    <property type="entry name" value="Pept_cys_AS"/>
</dbReference>
<evidence type="ECO:0000313" key="12">
    <source>
        <dbReference type="Proteomes" id="UP000070412"/>
    </source>
</evidence>
<keyword evidence="12" id="KW-1185">Reference proteome</keyword>
<evidence type="ECO:0000256" key="2">
    <source>
        <dbReference type="ARBA" id="ARBA00022670"/>
    </source>
</evidence>
<keyword evidence="3 8" id="KW-0732">Signal</keyword>
<feature type="domain" description="Peptidase C1A papain C-terminal" evidence="9">
    <location>
        <begin position="88"/>
        <end position="333"/>
    </location>
</feature>
<dbReference type="PROSITE" id="PS00639">
    <property type="entry name" value="THIOL_PROTEASE_HIS"/>
    <property type="match status" value="1"/>
</dbReference>
<accession>A0A834VDQ0</accession>
<keyword evidence="5" id="KW-0788">Thiol protease</keyword>
<sequence>MRSILRIFVLILSINSIFSIDEQFIDQSEIETVEPFEFREQLSNQNAILSQEFINEINLLNASWKAGNNFHPGTTVDQIKMLLGVKPTPKHLQLPISIRTIRDQGSCGSCWAFGAAEAISDRVCIASNAKFNTLLSAEDILSCCDFCGDGCHGGFPSAAWMYFVKLGVVTGGLYGDKRTCQPYYFPPCEHHMTGPRPPCGPIKPTPRCKKHCTNSHYNVTFSHDKHYGRVAYRLSSNQYEIMYEIMTHGPVEAAFQVYSDFAVYKSGVYVRRSNQFLGGHAIRVLGWGVDYKTRLPYWLCANSWNTDWGENGYFKILRGVNECNIEGQMIGGLPKFKITTKKYDFKRRAQSDEID</sequence>
<feature type="signal peptide" evidence="8">
    <location>
        <begin position="1"/>
        <end position="19"/>
    </location>
</feature>
<dbReference type="AlphaFoldDB" id="A0A834VDQ0"/>
<dbReference type="SMART" id="SM00645">
    <property type="entry name" value="Pept_C1"/>
    <property type="match status" value="1"/>
</dbReference>
<keyword evidence="6" id="KW-0865">Zymogen</keyword>
<evidence type="ECO:0000256" key="1">
    <source>
        <dbReference type="ARBA" id="ARBA00008455"/>
    </source>
</evidence>
<dbReference type="CDD" id="cd02620">
    <property type="entry name" value="Peptidase_C1A_CathepsinB"/>
    <property type="match status" value="1"/>
</dbReference>
<dbReference type="EMBL" id="WVUK01000055">
    <property type="protein sequence ID" value="KAF7493782.1"/>
    <property type="molecule type" value="Genomic_DNA"/>
</dbReference>
<dbReference type="InterPro" id="IPR000668">
    <property type="entry name" value="Peptidase_C1A_C"/>
</dbReference>
<keyword evidence="4" id="KW-0378">Hydrolase</keyword>
<gene>
    <name evidence="10" type="ORF">SSS_1566</name>
</gene>
<evidence type="ECO:0000256" key="5">
    <source>
        <dbReference type="ARBA" id="ARBA00022807"/>
    </source>
</evidence>